<dbReference type="eggNOG" id="ENOG5033BBW">
    <property type="taxonomic scope" value="Bacteria"/>
</dbReference>
<protein>
    <recommendedName>
        <fullName evidence="4">Extensin</fullName>
    </recommendedName>
</protein>
<accession>C6M1U8</accession>
<feature type="compositionally biased region" description="Basic and acidic residues" evidence="1">
    <location>
        <begin position="1"/>
        <end position="11"/>
    </location>
</feature>
<dbReference type="AlphaFoldDB" id="C6M1U8"/>
<organism evidence="2 3">
    <name type="scientific">Neisseria sicca ATCC 29256</name>
    <dbReference type="NCBI Taxonomy" id="547045"/>
    <lineage>
        <taxon>Bacteria</taxon>
        <taxon>Pseudomonadati</taxon>
        <taxon>Pseudomonadota</taxon>
        <taxon>Betaproteobacteria</taxon>
        <taxon>Neisseriales</taxon>
        <taxon>Neisseriaceae</taxon>
        <taxon>Neisseria</taxon>
    </lineage>
</organism>
<dbReference type="STRING" id="490.A6J88_07350"/>
<comment type="caution">
    <text evidence="2">The sequence shown here is derived from an EMBL/GenBank/DDBJ whole genome shotgun (WGS) entry which is preliminary data.</text>
</comment>
<evidence type="ECO:0000313" key="2">
    <source>
        <dbReference type="EMBL" id="EET45776.1"/>
    </source>
</evidence>
<reference evidence="2" key="1">
    <citation type="submission" date="2009-07" db="EMBL/GenBank/DDBJ databases">
        <authorList>
            <person name="Weinstock G."/>
            <person name="Sodergren E."/>
            <person name="Clifton S."/>
            <person name="Fulton L."/>
            <person name="Fulton B."/>
            <person name="Courtney L."/>
            <person name="Fronick C."/>
            <person name="Harrison M."/>
            <person name="Strong C."/>
            <person name="Farmer C."/>
            <person name="Delahaunty K."/>
            <person name="Markovic C."/>
            <person name="Hall O."/>
            <person name="Minx P."/>
            <person name="Tomlinson C."/>
            <person name="Mitreva M."/>
            <person name="Nelson J."/>
            <person name="Hou S."/>
            <person name="Wollam A."/>
            <person name="Pepin K.H."/>
            <person name="Johnson M."/>
            <person name="Bhonagiri V."/>
            <person name="Nash W.E."/>
            <person name="Warren W."/>
            <person name="Chinwalla A."/>
            <person name="Mardis E.R."/>
            <person name="Wilson R.K."/>
        </authorList>
    </citation>
    <scope>NUCLEOTIDE SEQUENCE [LARGE SCALE GENOMIC DNA]</scope>
    <source>
        <strain evidence="2">ATCC 29256</strain>
    </source>
</reference>
<evidence type="ECO:0000256" key="1">
    <source>
        <dbReference type="SAM" id="MobiDB-lite"/>
    </source>
</evidence>
<proteinExistence type="predicted"/>
<dbReference type="EMBL" id="ACKO02000002">
    <property type="protein sequence ID" value="EET45776.1"/>
    <property type="molecule type" value="Genomic_DNA"/>
</dbReference>
<feature type="region of interest" description="Disordered" evidence="1">
    <location>
        <begin position="1"/>
        <end position="33"/>
    </location>
</feature>
<gene>
    <name evidence="2" type="ORF">NEISICOT_00485</name>
</gene>
<evidence type="ECO:0008006" key="4">
    <source>
        <dbReference type="Google" id="ProtNLM"/>
    </source>
</evidence>
<sequence length="166" mass="18784">MGLDSRLRGNDGTRSLIINNIQPAPNPQNTQRNPMHYFTPVKTLPEGTIYLTDLTHVADFADWLAEFETLLNQNCRFATVCTPMRRQVSDEQRIADRKTYIEWIKAHRPQLAERCAAMLLIEPDAAQLAFFLEQSSKLAPALGVNYIVEADEQTALQKAEEALKVV</sequence>
<keyword evidence="3" id="KW-1185">Reference proteome</keyword>
<dbReference type="Proteomes" id="UP000005365">
    <property type="component" value="Unassembled WGS sequence"/>
</dbReference>
<evidence type="ECO:0000313" key="3">
    <source>
        <dbReference type="Proteomes" id="UP000005365"/>
    </source>
</evidence>
<name>C6M1U8_NEISI</name>
<feature type="compositionally biased region" description="Low complexity" evidence="1">
    <location>
        <begin position="17"/>
        <end position="31"/>
    </location>
</feature>